<dbReference type="SUPFAM" id="SSF57850">
    <property type="entry name" value="RING/U-box"/>
    <property type="match status" value="1"/>
</dbReference>
<feature type="domain" description="FANCL C-terminal" evidence="2">
    <location>
        <begin position="296"/>
        <end position="361"/>
    </location>
</feature>
<dbReference type="InterPro" id="IPR043003">
    <property type="entry name" value="FANCL_d3_sf"/>
</dbReference>
<evidence type="ECO:0000313" key="6">
    <source>
        <dbReference type="Proteomes" id="UP000605846"/>
    </source>
</evidence>
<dbReference type="GO" id="GO:0005762">
    <property type="term" value="C:mitochondrial large ribosomal subunit"/>
    <property type="evidence" value="ECO:0007669"/>
    <property type="project" value="InterPro"/>
</dbReference>
<evidence type="ECO:0000259" key="4">
    <source>
        <dbReference type="Pfam" id="PF18891"/>
    </source>
</evidence>
<dbReference type="Pfam" id="PF18890">
    <property type="entry name" value="FANCL_d2"/>
    <property type="match status" value="1"/>
</dbReference>
<evidence type="ECO:0000259" key="1">
    <source>
        <dbReference type="Pfam" id="PF09765"/>
    </source>
</evidence>
<dbReference type="GO" id="GO:0061630">
    <property type="term" value="F:ubiquitin protein ligase activity"/>
    <property type="evidence" value="ECO:0007669"/>
    <property type="project" value="TreeGrafter"/>
</dbReference>
<dbReference type="Pfam" id="PF09809">
    <property type="entry name" value="MRP-L27"/>
    <property type="match status" value="1"/>
</dbReference>
<dbReference type="Gene3D" id="3.30.40.10">
    <property type="entry name" value="Zinc/RING finger domain, C3HC4 (zinc finger)"/>
    <property type="match status" value="1"/>
</dbReference>
<protein>
    <recommendedName>
        <fullName evidence="7">RING-type domain-containing protein</fullName>
    </recommendedName>
</protein>
<dbReference type="Gene3D" id="3.10.110.10">
    <property type="entry name" value="Ubiquitin Conjugating Enzyme"/>
    <property type="match status" value="1"/>
</dbReference>
<dbReference type="InterPro" id="IPR016135">
    <property type="entry name" value="UBQ-conjugating_enzyme/RWD"/>
</dbReference>
<name>A0A8H7EK33_9FUNG</name>
<feature type="domain" description="Fanconi anemia complex subunit FancL WD-repeat containing" evidence="1">
    <location>
        <begin position="30"/>
        <end position="90"/>
    </location>
</feature>
<dbReference type="InterPro" id="IPR019162">
    <property type="entry name" value="FancL_WD-rpt_cont_dom"/>
</dbReference>
<organism evidence="5 6">
    <name type="scientific">Apophysomyces ossiformis</name>
    <dbReference type="NCBI Taxonomy" id="679940"/>
    <lineage>
        <taxon>Eukaryota</taxon>
        <taxon>Fungi</taxon>
        <taxon>Fungi incertae sedis</taxon>
        <taxon>Mucoromycota</taxon>
        <taxon>Mucoromycotina</taxon>
        <taxon>Mucoromycetes</taxon>
        <taxon>Mucorales</taxon>
        <taxon>Mucorineae</taxon>
        <taxon>Mucoraceae</taxon>
        <taxon>Apophysomyces</taxon>
    </lineage>
</organism>
<dbReference type="OrthoDB" id="10263265at2759"/>
<dbReference type="InterPro" id="IPR043898">
    <property type="entry name" value="FANCL_d2"/>
</dbReference>
<dbReference type="PANTHER" id="PTHR13206:SF0">
    <property type="entry name" value="E3 UBIQUITIN-PROTEIN LIGASE FANCL"/>
    <property type="match status" value="1"/>
</dbReference>
<evidence type="ECO:0000259" key="3">
    <source>
        <dbReference type="Pfam" id="PF18890"/>
    </source>
</evidence>
<dbReference type="Pfam" id="PF11793">
    <property type="entry name" value="FANCL_C"/>
    <property type="match status" value="1"/>
</dbReference>
<dbReference type="EMBL" id="JABAYA010000316">
    <property type="protein sequence ID" value="KAF7721028.1"/>
    <property type="molecule type" value="Genomic_DNA"/>
</dbReference>
<dbReference type="GO" id="GO:0036297">
    <property type="term" value="P:interstrand cross-link repair"/>
    <property type="evidence" value="ECO:0007669"/>
    <property type="project" value="InterPro"/>
</dbReference>
<evidence type="ECO:0000313" key="5">
    <source>
        <dbReference type="EMBL" id="KAF7721028.1"/>
    </source>
</evidence>
<dbReference type="CDD" id="cd23832">
    <property type="entry name" value="DRWD-C_FANCL"/>
    <property type="match status" value="1"/>
</dbReference>
<evidence type="ECO:0008006" key="7">
    <source>
        <dbReference type="Google" id="ProtNLM"/>
    </source>
</evidence>
<dbReference type="GO" id="GO:0043240">
    <property type="term" value="C:Fanconi anaemia nuclear complex"/>
    <property type="evidence" value="ECO:0007669"/>
    <property type="project" value="InterPro"/>
</dbReference>
<dbReference type="InterPro" id="IPR019189">
    <property type="entry name" value="Ribosomal_mL41"/>
</dbReference>
<feature type="domain" description="FANCL UBC-like" evidence="3">
    <location>
        <begin position="102"/>
        <end position="187"/>
    </location>
</feature>
<dbReference type="Pfam" id="PF09765">
    <property type="entry name" value="FANCL_d1"/>
    <property type="match status" value="1"/>
</dbReference>
<dbReference type="GO" id="GO:0003735">
    <property type="term" value="F:structural constituent of ribosome"/>
    <property type="evidence" value="ECO:0007669"/>
    <property type="project" value="InterPro"/>
</dbReference>
<dbReference type="GO" id="GO:0006513">
    <property type="term" value="P:protein monoubiquitination"/>
    <property type="evidence" value="ECO:0007669"/>
    <property type="project" value="TreeGrafter"/>
</dbReference>
<reference evidence="5" key="1">
    <citation type="submission" date="2020-01" db="EMBL/GenBank/DDBJ databases">
        <title>Genome Sequencing of Three Apophysomyces-Like Fungal Strains Confirms a Novel Fungal Genus in the Mucoromycota with divergent Burkholderia-like Endosymbiotic Bacteria.</title>
        <authorList>
            <person name="Stajich J.E."/>
            <person name="Macias A.M."/>
            <person name="Carter-House D."/>
            <person name="Lovett B."/>
            <person name="Kasson L.R."/>
            <person name="Berry K."/>
            <person name="Grigoriev I."/>
            <person name="Chang Y."/>
            <person name="Spatafora J."/>
            <person name="Kasson M.T."/>
        </authorList>
    </citation>
    <scope>NUCLEOTIDE SEQUENCE</scope>
    <source>
        <strain evidence="5">NRRL A-21654</strain>
    </source>
</reference>
<dbReference type="InterPro" id="IPR026848">
    <property type="entry name" value="Fancl"/>
</dbReference>
<dbReference type="InterPro" id="IPR044037">
    <property type="entry name" value="FANCL_d3"/>
</dbReference>
<evidence type="ECO:0000259" key="2">
    <source>
        <dbReference type="Pfam" id="PF11793"/>
    </source>
</evidence>
<accession>A0A8H7EK33</accession>
<dbReference type="InterPro" id="IPR026850">
    <property type="entry name" value="FANCL_C"/>
</dbReference>
<dbReference type="InterPro" id="IPR013083">
    <property type="entry name" value="Znf_RING/FYVE/PHD"/>
</dbReference>
<dbReference type="Gene3D" id="3.10.110.20">
    <property type="entry name" value="RWD domain-like"/>
    <property type="match status" value="1"/>
</dbReference>
<sequence>MAKAMHTEAFLLLAYVTADKNDQFRNYSSNQEHLIEIHLRHPANPGQKPCLYGDAEFQRLLHGREEWVEQRLSQCDDVEIFLADLKDTLETIPTAKNTISAQRYKRLVAELHTIGFDRIQHMSESLDRVAFDLNVSNRLHAVHAYFPPTYPIVAAQLSIDIPCEVSMEPSTSLEDMLTQCRNLLAQYDTFFTCMEEIDTYTRVLEPEKPTRRDTWRRIALGNHCSVHVEIDPLMPRETPKVRFFGSEKRIAGLLQNWTEYVDHWNINWTPYENLRSALHSTCISQKEVDDSARSDTECGICYSYKLRHQTHGEQTPDVVCTNEQCNRGFHPSCLYEWLRANPKTTRSFNVLFGECPYCNEPTIPLEGNPDLLALLKKLPEFATKMDHILPTALGKLVGILKRQFLWLSTSICWKFHGCASVKSKESSLRFIMFGVIRSLPRGASRAPLTSKKGHNYYKGTGSGAMGRHTKRGGYIIDWNKVRTFVVPDLEGFTLGPYVSRKTNAVAGK</sequence>
<gene>
    <name evidence="5" type="ORF">EC973_005538</name>
</gene>
<dbReference type="CDD" id="cd16490">
    <property type="entry name" value="RING-CH-C4HC3_FANCL"/>
    <property type="match status" value="1"/>
</dbReference>
<dbReference type="PANTHER" id="PTHR13206">
    <property type="entry name" value="UBIQUITIN LIGASE PROTEIN PHF9 FANCONI ANEMIA GROUP L PROTEIN"/>
    <property type="match status" value="1"/>
</dbReference>
<comment type="caution">
    <text evidence="5">The sequence shown here is derived from an EMBL/GenBank/DDBJ whole genome shotgun (WGS) entry which is preliminary data.</text>
</comment>
<dbReference type="SMART" id="SM01197">
    <property type="entry name" value="FANCL_C"/>
    <property type="match status" value="1"/>
</dbReference>
<dbReference type="CDD" id="cd23831">
    <property type="entry name" value="DRWD-N_FANCL"/>
    <property type="match status" value="1"/>
</dbReference>
<dbReference type="Proteomes" id="UP000605846">
    <property type="component" value="Unassembled WGS sequence"/>
</dbReference>
<dbReference type="AlphaFoldDB" id="A0A8H7EK33"/>
<dbReference type="Pfam" id="PF18891">
    <property type="entry name" value="FANCL_d3"/>
    <property type="match status" value="1"/>
</dbReference>
<keyword evidence="6" id="KW-1185">Reference proteome</keyword>
<dbReference type="CDD" id="cd23786">
    <property type="entry name" value="ELF_FANCL"/>
    <property type="match status" value="1"/>
</dbReference>
<feature type="domain" description="FANCL UBC-like" evidence="4">
    <location>
        <begin position="190"/>
        <end position="279"/>
    </location>
</feature>
<proteinExistence type="predicted"/>